<evidence type="ECO:0000313" key="9">
    <source>
        <dbReference type="EMBL" id="ASK77775.1"/>
    </source>
</evidence>
<dbReference type="KEGG" id="pmai:CF386_01115"/>
<evidence type="ECO:0000256" key="1">
    <source>
        <dbReference type="ARBA" id="ARBA00001974"/>
    </source>
</evidence>
<keyword evidence="4" id="KW-0285">Flavoprotein</keyword>
<dbReference type="PRINTS" id="PR00420">
    <property type="entry name" value="RNGMNOXGNASE"/>
</dbReference>
<name>A0A220VBP4_9GAMM</name>
<accession>A0A220VBP4</accession>
<dbReference type="InterPro" id="IPR051205">
    <property type="entry name" value="UbiH/COQ6_monooxygenase"/>
</dbReference>
<evidence type="ECO:0000256" key="2">
    <source>
        <dbReference type="ARBA" id="ARBA00004749"/>
    </source>
</evidence>
<keyword evidence="10" id="KW-1185">Reference proteome</keyword>
<comment type="pathway">
    <text evidence="2">Cofactor biosynthesis; ubiquinone biosynthesis.</text>
</comment>
<evidence type="ECO:0000256" key="3">
    <source>
        <dbReference type="ARBA" id="ARBA00005349"/>
    </source>
</evidence>
<dbReference type="RefSeq" id="WP_089072685.1">
    <property type="nucleotide sequence ID" value="NZ_CBCSAM010000007.1"/>
</dbReference>
<evidence type="ECO:0000256" key="7">
    <source>
        <dbReference type="ARBA" id="ARBA00023033"/>
    </source>
</evidence>
<dbReference type="Gene3D" id="3.50.50.60">
    <property type="entry name" value="FAD/NAD(P)-binding domain"/>
    <property type="match status" value="2"/>
</dbReference>
<dbReference type="InterPro" id="IPR010971">
    <property type="entry name" value="UbiH/COQ6"/>
</dbReference>
<dbReference type="EMBL" id="CP022355">
    <property type="protein sequence ID" value="ASK77775.1"/>
    <property type="molecule type" value="Genomic_DNA"/>
</dbReference>
<keyword evidence="6" id="KW-0560">Oxidoreductase</keyword>
<sequence length="383" mass="43845">MKSFDIIVVGGGLIGLSTALGLSKQNFNIALVDPYLNEFLDKESPDLRVSALFQSSINILKKLEVWGELPSEKLCYFNSMEVYEHEHSKIELSAKEFKRSYVGCFVENFRVQTELLLKISEEPGISMFKSKVCKLDILGNRHNEISLLDGKTLKSKYIIAADGLNSSIRKLSDIGVTSWKYNQECLIVNIKSFDPFVKTTWQKFFSSGAKAFLPLYENYASLIWYDDPDKIKCLTQLDSNSLKKELLEQFPERLGDFDVLVKGSFPISRLHAHNYIKNNVILIGDAAHSIHPLAGQGVNLGFKDLEVLLRCFEDKICPTNSYLIKHYETLRKRDNSLIQNFMDLFYCGFSCENLLVERIRNKVLNLCGKNHYIKRKIHDLINT</sequence>
<evidence type="ECO:0000313" key="10">
    <source>
        <dbReference type="Proteomes" id="UP000242175"/>
    </source>
</evidence>
<evidence type="ECO:0000256" key="4">
    <source>
        <dbReference type="ARBA" id="ARBA00022630"/>
    </source>
</evidence>
<dbReference type="GO" id="GO:0006744">
    <property type="term" value="P:ubiquinone biosynthetic process"/>
    <property type="evidence" value="ECO:0007669"/>
    <property type="project" value="UniProtKB-UniPathway"/>
</dbReference>
<protein>
    <submittedName>
        <fullName evidence="9">2-octaprenyl-3-methyl-6-methoxy-1,4-benzoquinol hydroxylase</fullName>
    </submittedName>
</protein>
<evidence type="ECO:0000259" key="8">
    <source>
        <dbReference type="Pfam" id="PF01494"/>
    </source>
</evidence>
<evidence type="ECO:0000256" key="6">
    <source>
        <dbReference type="ARBA" id="ARBA00023002"/>
    </source>
</evidence>
<keyword evidence="5" id="KW-0274">FAD</keyword>
<reference evidence="9 10" key="1">
    <citation type="journal article" date="2016" name="Int. J. Syst. Evol. Microbiol.">
        <title>Paraphotobacterium marinum gen. nov., sp. nov., a member of the family Vibrionaceae, isolated from surface seawater.</title>
        <authorList>
            <person name="Huang Z."/>
            <person name="Dong C."/>
            <person name="Shao Z."/>
        </authorList>
    </citation>
    <scope>NUCLEOTIDE SEQUENCE [LARGE SCALE GENOMIC DNA]</scope>
    <source>
        <strain evidence="9 10">NSCS20N07D</strain>
    </source>
</reference>
<dbReference type="UniPathway" id="UPA00232"/>
<dbReference type="Pfam" id="PF01494">
    <property type="entry name" value="FAD_binding_3"/>
    <property type="match status" value="1"/>
</dbReference>
<comment type="cofactor">
    <cofactor evidence="1">
        <name>FAD</name>
        <dbReference type="ChEBI" id="CHEBI:57692"/>
    </cofactor>
</comment>
<dbReference type="OrthoDB" id="9769565at2"/>
<dbReference type="NCBIfam" id="TIGR01988">
    <property type="entry name" value="Ubi-OHases"/>
    <property type="match status" value="1"/>
</dbReference>
<feature type="domain" description="FAD-binding" evidence="8">
    <location>
        <begin position="5"/>
        <end position="328"/>
    </location>
</feature>
<proteinExistence type="inferred from homology"/>
<dbReference type="SUPFAM" id="SSF51905">
    <property type="entry name" value="FAD/NAD(P)-binding domain"/>
    <property type="match status" value="1"/>
</dbReference>
<dbReference type="InterPro" id="IPR002938">
    <property type="entry name" value="FAD-bd"/>
</dbReference>
<gene>
    <name evidence="9" type="primary">ubiF</name>
    <name evidence="9" type="synonym">yleB</name>
    <name evidence="9" type="ORF">CF386_01115</name>
</gene>
<organism evidence="9 10">
    <name type="scientific">Paraphotobacterium marinum</name>
    <dbReference type="NCBI Taxonomy" id="1755811"/>
    <lineage>
        <taxon>Bacteria</taxon>
        <taxon>Pseudomonadati</taxon>
        <taxon>Pseudomonadota</taxon>
        <taxon>Gammaproteobacteria</taxon>
        <taxon>Vibrionales</taxon>
        <taxon>Vibrionaceae</taxon>
        <taxon>Paraphotobacterium</taxon>
    </lineage>
</organism>
<evidence type="ECO:0000256" key="5">
    <source>
        <dbReference type="ARBA" id="ARBA00022827"/>
    </source>
</evidence>
<dbReference type="InterPro" id="IPR018168">
    <property type="entry name" value="Ubi_Hdrlase_CS"/>
</dbReference>
<dbReference type="GO" id="GO:0008682">
    <property type="term" value="F:3-demethoxyubiquinol 3-hydroxylase activity"/>
    <property type="evidence" value="ECO:0007669"/>
    <property type="project" value="TreeGrafter"/>
</dbReference>
<keyword evidence="7" id="KW-0503">Monooxygenase</keyword>
<dbReference type="PANTHER" id="PTHR43876">
    <property type="entry name" value="UBIQUINONE BIOSYNTHESIS MONOOXYGENASE COQ6, MITOCHONDRIAL"/>
    <property type="match status" value="1"/>
</dbReference>
<dbReference type="InterPro" id="IPR036188">
    <property type="entry name" value="FAD/NAD-bd_sf"/>
</dbReference>
<dbReference type="GO" id="GO:0071949">
    <property type="term" value="F:FAD binding"/>
    <property type="evidence" value="ECO:0007669"/>
    <property type="project" value="InterPro"/>
</dbReference>
<dbReference type="PROSITE" id="PS01304">
    <property type="entry name" value="UBIH"/>
    <property type="match status" value="1"/>
</dbReference>
<comment type="similarity">
    <text evidence="3">Belongs to the UbiH/COQ6 family.</text>
</comment>
<dbReference type="Proteomes" id="UP000242175">
    <property type="component" value="Chromosome large"/>
</dbReference>
<dbReference type="PANTHER" id="PTHR43876:SF10">
    <property type="entry name" value="3-DEMETHOXYUBIQUINOL 3-HYDROXYLASE"/>
    <property type="match status" value="1"/>
</dbReference>
<dbReference type="AlphaFoldDB" id="A0A220VBP4"/>